<accession>A0A542Z7Y1</accession>
<dbReference type="Proteomes" id="UP000319514">
    <property type="component" value="Unassembled WGS sequence"/>
</dbReference>
<keyword evidence="2" id="KW-1185">Reference proteome</keyword>
<dbReference type="AlphaFoldDB" id="A0A542Z7Y1"/>
<evidence type="ECO:0000313" key="2">
    <source>
        <dbReference type="Proteomes" id="UP000319514"/>
    </source>
</evidence>
<protein>
    <submittedName>
        <fullName evidence="1">Uncharacterized protein DUF4440</fullName>
    </submittedName>
</protein>
<gene>
    <name evidence="1" type="ORF">FB474_4070</name>
</gene>
<evidence type="ECO:0000313" key="1">
    <source>
        <dbReference type="EMBL" id="TQL56453.1"/>
    </source>
</evidence>
<dbReference type="Gene3D" id="3.10.450.50">
    <property type="match status" value="1"/>
</dbReference>
<sequence>MAPRGSGVRVSTGTGALAGTEADRAAIADVVRTFFAAFTSGPDSAARLDALRGVFLPDAVIVRTCGLVPAVYDVDSFIAPRQALLTGGTLVDFREWEVHGRTEVFGDIAQHFCSYAKAGVQDGTPFTARGMKTLQLVRTTDGWRVSAAAWDDERDGLEVDPGWPGAGSA</sequence>
<reference evidence="1 2" key="1">
    <citation type="submission" date="2019-06" db="EMBL/GenBank/DDBJ databases">
        <title>Sequencing the genomes of 1000 actinobacteria strains.</title>
        <authorList>
            <person name="Klenk H.-P."/>
        </authorList>
    </citation>
    <scope>NUCLEOTIDE SEQUENCE [LARGE SCALE GENOMIC DNA]</scope>
    <source>
        <strain evidence="1 2">DSM 18082</strain>
    </source>
</reference>
<organism evidence="1 2">
    <name type="scientific">Oryzihumus leptocrescens</name>
    <dbReference type="NCBI Taxonomy" id="297536"/>
    <lineage>
        <taxon>Bacteria</taxon>
        <taxon>Bacillati</taxon>
        <taxon>Actinomycetota</taxon>
        <taxon>Actinomycetes</taxon>
        <taxon>Micrococcales</taxon>
        <taxon>Intrasporangiaceae</taxon>
        <taxon>Oryzihumus</taxon>
    </lineage>
</organism>
<name>A0A542Z7Y1_9MICO</name>
<comment type="caution">
    <text evidence="1">The sequence shown here is derived from an EMBL/GenBank/DDBJ whole genome shotgun (WGS) entry which is preliminary data.</text>
</comment>
<proteinExistence type="predicted"/>
<dbReference type="SUPFAM" id="SSF54427">
    <property type="entry name" value="NTF2-like"/>
    <property type="match status" value="1"/>
</dbReference>
<dbReference type="EMBL" id="VFOQ01000003">
    <property type="protein sequence ID" value="TQL56453.1"/>
    <property type="molecule type" value="Genomic_DNA"/>
</dbReference>
<dbReference type="InterPro" id="IPR032710">
    <property type="entry name" value="NTF2-like_dom_sf"/>
</dbReference>